<comment type="caution">
    <text evidence="2">The sequence shown here is derived from an EMBL/GenBank/DDBJ whole genome shotgun (WGS) entry which is preliminary data.</text>
</comment>
<sequence length="334" mass="39182">MWYRNKKFIIAIIVILLIIILIPFASIRPIYDKDELSYGVTFSQRYVEYMGLNWQNAYTAMLDDLGVKKLRLPAYWDRIESKQGIFFYDDLDWQVSEAAKRNASVILAVGGRLPRWPECHFPDWAENLPKAEREREILDYITKTLSRYKDSKAIIAWQIENEPFLPHFGDCPTLDKSFLDKEIAAARSLDGRPIVITDSGELSLWAPAASRADIFGTTLYRDTYSSHLQSYIHYPLPPAFFRLKQNLTEFLAYPKPRDIIVIELQAEPWGPKPYYELTKAESARTMNLAKFQDILEYSRQAGFKEFYLWGVEWWYWEKEVNGDPALWNEAKKLF</sequence>
<dbReference type="Proteomes" id="UP000178925">
    <property type="component" value="Unassembled WGS sequence"/>
</dbReference>
<keyword evidence="1" id="KW-0812">Transmembrane</keyword>
<keyword evidence="1" id="KW-1133">Transmembrane helix</keyword>
<protein>
    <submittedName>
        <fullName evidence="2">Uncharacterized protein</fullName>
    </submittedName>
</protein>
<evidence type="ECO:0000313" key="2">
    <source>
        <dbReference type="EMBL" id="OGF26587.1"/>
    </source>
</evidence>
<dbReference type="InterPro" id="IPR017853">
    <property type="entry name" value="GH"/>
</dbReference>
<name>A0A1F5SIQ1_9BACT</name>
<evidence type="ECO:0000256" key="1">
    <source>
        <dbReference type="SAM" id="Phobius"/>
    </source>
</evidence>
<organism evidence="2 3">
    <name type="scientific">Candidatus Falkowbacteria bacterium RIFOXYA2_FULL_47_9</name>
    <dbReference type="NCBI Taxonomy" id="1797995"/>
    <lineage>
        <taxon>Bacteria</taxon>
        <taxon>Candidatus Falkowiibacteriota</taxon>
    </lineage>
</organism>
<reference evidence="2 3" key="1">
    <citation type="journal article" date="2016" name="Nat. Commun.">
        <title>Thousands of microbial genomes shed light on interconnected biogeochemical processes in an aquifer system.</title>
        <authorList>
            <person name="Anantharaman K."/>
            <person name="Brown C.T."/>
            <person name="Hug L.A."/>
            <person name="Sharon I."/>
            <person name="Castelle C.J."/>
            <person name="Probst A.J."/>
            <person name="Thomas B.C."/>
            <person name="Singh A."/>
            <person name="Wilkins M.J."/>
            <person name="Karaoz U."/>
            <person name="Brodie E.L."/>
            <person name="Williams K.H."/>
            <person name="Hubbard S.S."/>
            <person name="Banfield J.F."/>
        </authorList>
    </citation>
    <scope>NUCLEOTIDE SEQUENCE [LARGE SCALE GENOMIC DNA]</scope>
</reference>
<dbReference type="STRING" id="1797995.A2242_03185"/>
<dbReference type="Gene3D" id="3.20.20.80">
    <property type="entry name" value="Glycosidases"/>
    <property type="match status" value="1"/>
</dbReference>
<feature type="transmembrane region" description="Helical" evidence="1">
    <location>
        <begin position="7"/>
        <end position="27"/>
    </location>
</feature>
<accession>A0A1F5SIQ1</accession>
<keyword evidence="1" id="KW-0472">Membrane</keyword>
<dbReference type="EMBL" id="MFGC01000043">
    <property type="protein sequence ID" value="OGF26587.1"/>
    <property type="molecule type" value="Genomic_DNA"/>
</dbReference>
<evidence type="ECO:0000313" key="3">
    <source>
        <dbReference type="Proteomes" id="UP000178925"/>
    </source>
</evidence>
<dbReference type="AlphaFoldDB" id="A0A1F5SIQ1"/>
<dbReference type="SUPFAM" id="SSF51445">
    <property type="entry name" value="(Trans)glycosidases"/>
    <property type="match status" value="1"/>
</dbReference>
<gene>
    <name evidence="2" type="ORF">A2242_03185</name>
</gene>
<proteinExistence type="predicted"/>